<dbReference type="InterPro" id="IPR050398">
    <property type="entry name" value="HssS/ArlS-like"/>
</dbReference>
<evidence type="ECO:0000256" key="12">
    <source>
        <dbReference type="ARBA" id="ARBA00023012"/>
    </source>
</evidence>
<dbReference type="InterPro" id="IPR005467">
    <property type="entry name" value="His_kinase_dom"/>
</dbReference>
<evidence type="ECO:0000313" key="18">
    <source>
        <dbReference type="EMBL" id="MCY9595698.1"/>
    </source>
</evidence>
<evidence type="ECO:0000256" key="9">
    <source>
        <dbReference type="ARBA" id="ARBA00022777"/>
    </source>
</evidence>
<evidence type="ECO:0000256" key="10">
    <source>
        <dbReference type="ARBA" id="ARBA00022840"/>
    </source>
</evidence>
<dbReference type="PROSITE" id="PS50885">
    <property type="entry name" value="HAMP"/>
    <property type="match status" value="1"/>
</dbReference>
<keyword evidence="8" id="KW-0547">Nucleotide-binding</keyword>
<feature type="domain" description="HAMP" evidence="17">
    <location>
        <begin position="330"/>
        <end position="382"/>
    </location>
</feature>
<dbReference type="SUPFAM" id="SSF47384">
    <property type="entry name" value="Homodimeric domain of signal transducing histidine kinase"/>
    <property type="match status" value="1"/>
</dbReference>
<dbReference type="CDD" id="cd06225">
    <property type="entry name" value="HAMP"/>
    <property type="match status" value="1"/>
</dbReference>
<keyword evidence="6" id="KW-0808">Transferase</keyword>
<keyword evidence="13 15" id="KW-0472">Membrane</keyword>
<evidence type="ECO:0000256" key="5">
    <source>
        <dbReference type="ARBA" id="ARBA00022553"/>
    </source>
</evidence>
<evidence type="ECO:0000256" key="2">
    <source>
        <dbReference type="ARBA" id="ARBA00004651"/>
    </source>
</evidence>
<dbReference type="SMART" id="SM00387">
    <property type="entry name" value="HATPase_c"/>
    <property type="match status" value="1"/>
</dbReference>
<accession>A0A410WSU4</accession>
<keyword evidence="10 18" id="KW-0067">ATP-binding</keyword>
<evidence type="ECO:0000313" key="19">
    <source>
        <dbReference type="EMBL" id="QAV17455.1"/>
    </source>
</evidence>
<comment type="catalytic activity">
    <reaction evidence="1">
        <text>ATP + protein L-histidine = ADP + protein N-phospho-L-histidine.</text>
        <dbReference type="EC" id="2.7.13.3"/>
    </reaction>
</comment>
<dbReference type="FunFam" id="3.30.565.10:FF:000013">
    <property type="entry name" value="Two-component sensor histidine kinase"/>
    <property type="match status" value="1"/>
</dbReference>
<evidence type="ECO:0000256" key="3">
    <source>
        <dbReference type="ARBA" id="ARBA00012438"/>
    </source>
</evidence>
<dbReference type="InterPro" id="IPR004358">
    <property type="entry name" value="Sig_transdc_His_kin-like_C"/>
</dbReference>
<reference evidence="19 20" key="1">
    <citation type="submission" date="2018-01" db="EMBL/GenBank/DDBJ databases">
        <title>The whole genome sequencing and assembly of Paenibacillus chitinolyticus KCCM 41400 strain.</title>
        <authorList>
            <person name="Kim J.-Y."/>
            <person name="Park M.-K."/>
            <person name="Lee Y.-J."/>
            <person name="Yi H."/>
            <person name="Bahn Y.-S."/>
            <person name="Kim J.F."/>
            <person name="Lee D.-W."/>
        </authorList>
    </citation>
    <scope>NUCLEOTIDE SEQUENCE [LARGE SCALE GENOMIC DNA]</scope>
    <source>
        <strain evidence="19 20">KCCM 41400</strain>
    </source>
</reference>
<dbReference type="EMBL" id="CP026520">
    <property type="protein sequence ID" value="QAV17455.1"/>
    <property type="molecule type" value="Genomic_DNA"/>
</dbReference>
<organism evidence="19 20">
    <name type="scientific">Paenibacillus chitinolyticus</name>
    <dbReference type="NCBI Taxonomy" id="79263"/>
    <lineage>
        <taxon>Bacteria</taxon>
        <taxon>Bacillati</taxon>
        <taxon>Bacillota</taxon>
        <taxon>Bacilli</taxon>
        <taxon>Bacillales</taxon>
        <taxon>Paenibacillaceae</taxon>
        <taxon>Paenibacillus</taxon>
    </lineage>
</organism>
<keyword evidence="21" id="KW-1185">Reference proteome</keyword>
<protein>
    <recommendedName>
        <fullName evidence="3">histidine kinase</fullName>
        <ecNumber evidence="3">2.7.13.3</ecNumber>
    </recommendedName>
</protein>
<evidence type="ECO:0000313" key="21">
    <source>
        <dbReference type="Proteomes" id="UP001527202"/>
    </source>
</evidence>
<dbReference type="Proteomes" id="UP000288943">
    <property type="component" value="Chromosome"/>
</dbReference>
<reference evidence="18 21" key="2">
    <citation type="submission" date="2022-05" db="EMBL/GenBank/DDBJ databases">
        <title>Genome Sequencing of Bee-Associated Microbes.</title>
        <authorList>
            <person name="Dunlap C."/>
        </authorList>
    </citation>
    <scope>NUCLEOTIDE SEQUENCE [LARGE SCALE GENOMIC DNA]</scope>
    <source>
        <strain evidence="18 21">NRRL B-23120</strain>
    </source>
</reference>
<proteinExistence type="predicted"/>
<dbReference type="FunFam" id="1.10.287.130:FF:000008">
    <property type="entry name" value="Two-component sensor histidine kinase"/>
    <property type="match status" value="1"/>
</dbReference>
<gene>
    <name evidence="18" type="ORF">M5X16_07930</name>
    <name evidence="19" type="ORF">PC41400_07170</name>
</gene>
<dbReference type="GO" id="GO:0005886">
    <property type="term" value="C:plasma membrane"/>
    <property type="evidence" value="ECO:0007669"/>
    <property type="project" value="UniProtKB-SubCell"/>
</dbReference>
<feature type="transmembrane region" description="Helical" evidence="15">
    <location>
        <begin position="37"/>
        <end position="57"/>
    </location>
</feature>
<dbReference type="EMBL" id="JAMDMJ010000008">
    <property type="protein sequence ID" value="MCY9595698.1"/>
    <property type="molecule type" value="Genomic_DNA"/>
</dbReference>
<dbReference type="PANTHER" id="PTHR45528">
    <property type="entry name" value="SENSOR HISTIDINE KINASE CPXA"/>
    <property type="match status" value="1"/>
</dbReference>
<dbReference type="InterPro" id="IPR036890">
    <property type="entry name" value="HATPase_C_sf"/>
</dbReference>
<evidence type="ECO:0000259" key="17">
    <source>
        <dbReference type="PROSITE" id="PS50885"/>
    </source>
</evidence>
<evidence type="ECO:0000259" key="16">
    <source>
        <dbReference type="PROSITE" id="PS50109"/>
    </source>
</evidence>
<evidence type="ECO:0000256" key="13">
    <source>
        <dbReference type="ARBA" id="ARBA00023136"/>
    </source>
</evidence>
<keyword evidence="9" id="KW-0418">Kinase</keyword>
<dbReference type="KEGG" id="pchi:PC41400_07170"/>
<sequence length="613" mass="68006">MKPNRSRKFGKIWGLLVRGIVRPVILCKQNVMRSLRMQLILAFALCIGVAIAAGGLVSELTKSWRTASSISYIQDKEITANQVRRLVERLEQIQKYGGDTDRYPAAKEESALKHLPSTDQELQSQKETEDTGTGIGSGPDRQADSGSSASSTAPKSAAPSPMPESAVPDGTGTNGKAAPEPAGPGAAEADSKKTPTPGKAAEQPAPSFFPVNPADIQSLLDDEADRPGRKSLYIIDAAGKVLYRTKGSGESRFDIPQLVGSAMDSEGTFRESHENREFTFMYPILLNGTQSFLVAKAVPEAQISYYEQDTSLPLIAGIATFLGLFYWITRRKMQLIEEMAQGLVQMSQGNLAHRVPERSHDELGVLAGHMNSMAFDLQHSLEEERKSQRLKNELITNVSHDLRTPLTLIIGYLRLLKDKDYKDEEQAANYMQIAYGRAEKLKILIDELFEFSRMTNEGVPLAKQSVCVNDLIYQLSEEYITIAEQNGLTLRLVLPPMRLFVSMDPDQMIRVFENLLTNAVKYSPKPSTIEVIVQEEGRDVKVTVINEGDLSETEELDRLFDRFYRMDAARSSDTGGSGLGLAIARSIVEAHDGRIWAENRGKSIMFHVKLRRY</sequence>
<dbReference type="InterPro" id="IPR003660">
    <property type="entry name" value="HAMP_dom"/>
</dbReference>
<dbReference type="GO" id="GO:0005524">
    <property type="term" value="F:ATP binding"/>
    <property type="evidence" value="ECO:0007669"/>
    <property type="project" value="UniProtKB-KW"/>
</dbReference>
<evidence type="ECO:0000256" key="6">
    <source>
        <dbReference type="ARBA" id="ARBA00022679"/>
    </source>
</evidence>
<evidence type="ECO:0000256" key="1">
    <source>
        <dbReference type="ARBA" id="ARBA00000085"/>
    </source>
</evidence>
<dbReference type="InterPro" id="IPR036097">
    <property type="entry name" value="HisK_dim/P_sf"/>
</dbReference>
<dbReference type="OrthoDB" id="9792991at2"/>
<dbReference type="PANTHER" id="PTHR45528:SF8">
    <property type="entry name" value="HISTIDINE KINASE"/>
    <property type="match status" value="1"/>
</dbReference>
<comment type="subcellular location">
    <subcellularLocation>
        <location evidence="2">Cell membrane</location>
        <topology evidence="2">Multi-pass membrane protein</topology>
    </subcellularLocation>
</comment>
<evidence type="ECO:0000256" key="7">
    <source>
        <dbReference type="ARBA" id="ARBA00022692"/>
    </source>
</evidence>
<dbReference type="PRINTS" id="PR00344">
    <property type="entry name" value="BCTRLSENSOR"/>
</dbReference>
<keyword evidence="12" id="KW-0902">Two-component regulatory system</keyword>
<dbReference type="Pfam" id="PF00672">
    <property type="entry name" value="HAMP"/>
    <property type="match status" value="1"/>
</dbReference>
<dbReference type="CDD" id="cd00082">
    <property type="entry name" value="HisKA"/>
    <property type="match status" value="1"/>
</dbReference>
<dbReference type="SUPFAM" id="SSF158472">
    <property type="entry name" value="HAMP domain-like"/>
    <property type="match status" value="1"/>
</dbReference>
<evidence type="ECO:0000256" key="4">
    <source>
        <dbReference type="ARBA" id="ARBA00022475"/>
    </source>
</evidence>
<dbReference type="InterPro" id="IPR003594">
    <property type="entry name" value="HATPase_dom"/>
</dbReference>
<dbReference type="GO" id="GO:0000155">
    <property type="term" value="F:phosphorelay sensor kinase activity"/>
    <property type="evidence" value="ECO:0007669"/>
    <property type="project" value="InterPro"/>
</dbReference>
<keyword evidence="11 15" id="KW-1133">Transmembrane helix</keyword>
<dbReference type="Gene3D" id="1.10.287.130">
    <property type="match status" value="1"/>
</dbReference>
<feature type="region of interest" description="Disordered" evidence="14">
    <location>
        <begin position="110"/>
        <end position="213"/>
    </location>
</feature>
<evidence type="ECO:0000256" key="8">
    <source>
        <dbReference type="ARBA" id="ARBA00022741"/>
    </source>
</evidence>
<dbReference type="RefSeq" id="WP_042229356.1">
    <property type="nucleotide sequence ID" value="NZ_CP026520.1"/>
</dbReference>
<dbReference type="SMART" id="SM00388">
    <property type="entry name" value="HisKA"/>
    <property type="match status" value="1"/>
</dbReference>
<feature type="domain" description="Histidine kinase" evidence="16">
    <location>
        <begin position="397"/>
        <end position="613"/>
    </location>
</feature>
<feature type="compositionally biased region" description="Low complexity" evidence="14">
    <location>
        <begin position="177"/>
        <end position="188"/>
    </location>
</feature>
<dbReference type="Gene3D" id="6.10.340.10">
    <property type="match status" value="1"/>
</dbReference>
<dbReference type="Proteomes" id="UP001527202">
    <property type="component" value="Unassembled WGS sequence"/>
</dbReference>
<dbReference type="Gene3D" id="3.30.565.10">
    <property type="entry name" value="Histidine kinase-like ATPase, C-terminal domain"/>
    <property type="match status" value="1"/>
</dbReference>
<evidence type="ECO:0000256" key="14">
    <source>
        <dbReference type="SAM" id="MobiDB-lite"/>
    </source>
</evidence>
<dbReference type="GeneID" id="95374599"/>
<dbReference type="PROSITE" id="PS50109">
    <property type="entry name" value="HIS_KIN"/>
    <property type="match status" value="1"/>
</dbReference>
<name>A0A410WSU4_9BACL</name>
<dbReference type="Pfam" id="PF00512">
    <property type="entry name" value="HisKA"/>
    <property type="match status" value="1"/>
</dbReference>
<keyword evidence="7 15" id="KW-0812">Transmembrane</keyword>
<evidence type="ECO:0000256" key="11">
    <source>
        <dbReference type="ARBA" id="ARBA00022989"/>
    </source>
</evidence>
<dbReference type="SMART" id="SM00304">
    <property type="entry name" value="HAMP"/>
    <property type="match status" value="1"/>
</dbReference>
<dbReference type="AlphaFoldDB" id="A0A410WSU4"/>
<evidence type="ECO:0000313" key="20">
    <source>
        <dbReference type="Proteomes" id="UP000288943"/>
    </source>
</evidence>
<keyword evidence="5" id="KW-0597">Phosphoprotein</keyword>
<dbReference type="InterPro" id="IPR003661">
    <property type="entry name" value="HisK_dim/P_dom"/>
</dbReference>
<dbReference type="EC" id="2.7.13.3" evidence="3"/>
<feature type="compositionally biased region" description="Low complexity" evidence="14">
    <location>
        <begin position="144"/>
        <end position="168"/>
    </location>
</feature>
<evidence type="ECO:0000256" key="15">
    <source>
        <dbReference type="SAM" id="Phobius"/>
    </source>
</evidence>
<dbReference type="SUPFAM" id="SSF55874">
    <property type="entry name" value="ATPase domain of HSP90 chaperone/DNA topoisomerase II/histidine kinase"/>
    <property type="match status" value="1"/>
</dbReference>
<keyword evidence="4" id="KW-1003">Cell membrane</keyword>
<dbReference type="Pfam" id="PF02518">
    <property type="entry name" value="HATPase_c"/>
    <property type="match status" value="1"/>
</dbReference>